<dbReference type="KEGG" id="lvi:G7068_11975"/>
<dbReference type="RefSeq" id="WP_166292169.1">
    <property type="nucleotide sequence ID" value="NZ_CP049863.1"/>
</dbReference>
<dbReference type="SUPFAM" id="SSF51261">
    <property type="entry name" value="Duplicated hybrid motif"/>
    <property type="match status" value="1"/>
</dbReference>
<name>A0A6G7XHH1_9MICO</name>
<dbReference type="Proteomes" id="UP000502677">
    <property type="component" value="Chromosome"/>
</dbReference>
<dbReference type="GO" id="GO:0004222">
    <property type="term" value="F:metalloendopeptidase activity"/>
    <property type="evidence" value="ECO:0007669"/>
    <property type="project" value="TreeGrafter"/>
</dbReference>
<dbReference type="InterPro" id="IPR050570">
    <property type="entry name" value="Cell_wall_metabolism_enzyme"/>
</dbReference>
<dbReference type="EMBL" id="CP049863">
    <property type="protein sequence ID" value="QIK63827.1"/>
    <property type="molecule type" value="Genomic_DNA"/>
</dbReference>
<keyword evidence="3" id="KW-1185">Reference proteome</keyword>
<dbReference type="PANTHER" id="PTHR21666">
    <property type="entry name" value="PEPTIDASE-RELATED"/>
    <property type="match status" value="1"/>
</dbReference>
<proteinExistence type="predicted"/>
<dbReference type="Gene3D" id="2.70.70.10">
    <property type="entry name" value="Glucose Permease (Domain IIA)"/>
    <property type="match status" value="1"/>
</dbReference>
<dbReference type="PANTHER" id="PTHR21666:SF270">
    <property type="entry name" value="MUREIN HYDROLASE ACTIVATOR ENVC"/>
    <property type="match status" value="1"/>
</dbReference>
<sequence>MAELFWPFDPALVSEWPGTRPQGWADHVGTDFAVAQGTPLRATMSGIVDIIWNDGLGAWVIDIIAPDGTVARHGHLSRMDPKDGQWVNAGDVIGLTGGALGTIGAGLSTGSHLHWEIRDNRGWGPVGWYDPRSLPIKAFPKHAAPAAPKRQEHNMLMAYYEHAAGPNQGRWAVFGPKFWMELSTQRAANAFAQQLGLVAFHTDAGGWAKFKRVSK</sequence>
<reference evidence="2 3" key="1">
    <citation type="submission" date="2020-03" db="EMBL/GenBank/DDBJ databases">
        <title>Leucobacter sp. nov., isolated from beetles.</title>
        <authorList>
            <person name="Hyun D.-W."/>
            <person name="Bae J.-W."/>
        </authorList>
    </citation>
    <scope>NUCLEOTIDE SEQUENCE [LARGE SCALE GENOMIC DNA]</scope>
    <source>
        <strain evidence="2 3">HDW9C</strain>
    </source>
</reference>
<protein>
    <submittedName>
        <fullName evidence="2">M23 family metallopeptidase</fullName>
    </submittedName>
</protein>
<gene>
    <name evidence="2" type="ORF">G7068_11975</name>
</gene>
<dbReference type="AlphaFoldDB" id="A0A6G7XHH1"/>
<evidence type="ECO:0000313" key="2">
    <source>
        <dbReference type="EMBL" id="QIK63827.1"/>
    </source>
</evidence>
<feature type="domain" description="M23ase beta-sheet core" evidence="1">
    <location>
        <begin position="27"/>
        <end position="120"/>
    </location>
</feature>
<evidence type="ECO:0000313" key="3">
    <source>
        <dbReference type="Proteomes" id="UP000502677"/>
    </source>
</evidence>
<organism evidence="2 3">
    <name type="scientific">Leucobacter viscericola</name>
    <dbReference type="NCBI Taxonomy" id="2714935"/>
    <lineage>
        <taxon>Bacteria</taxon>
        <taxon>Bacillati</taxon>
        <taxon>Actinomycetota</taxon>
        <taxon>Actinomycetes</taxon>
        <taxon>Micrococcales</taxon>
        <taxon>Microbacteriaceae</taxon>
        <taxon>Leucobacter</taxon>
    </lineage>
</organism>
<accession>A0A6G7XHH1</accession>
<dbReference type="InterPro" id="IPR016047">
    <property type="entry name" value="M23ase_b-sheet_dom"/>
</dbReference>
<dbReference type="InterPro" id="IPR011055">
    <property type="entry name" value="Dup_hybrid_motif"/>
</dbReference>
<evidence type="ECO:0000259" key="1">
    <source>
        <dbReference type="Pfam" id="PF01551"/>
    </source>
</evidence>
<dbReference type="CDD" id="cd12797">
    <property type="entry name" value="M23_peptidase"/>
    <property type="match status" value="1"/>
</dbReference>
<dbReference type="Pfam" id="PF01551">
    <property type="entry name" value="Peptidase_M23"/>
    <property type="match status" value="1"/>
</dbReference>